<accession>A0ABV8UHI2</accession>
<dbReference type="InterPro" id="IPR017871">
    <property type="entry name" value="ABC_transporter-like_CS"/>
</dbReference>
<dbReference type="SUPFAM" id="SSF52540">
    <property type="entry name" value="P-loop containing nucleoside triphosphate hydrolases"/>
    <property type="match status" value="1"/>
</dbReference>
<dbReference type="PROSITE" id="PS50893">
    <property type="entry name" value="ABC_TRANSPORTER_2"/>
    <property type="match status" value="1"/>
</dbReference>
<dbReference type="CDD" id="cd03257">
    <property type="entry name" value="ABC_NikE_OppD_transporters"/>
    <property type="match status" value="1"/>
</dbReference>
<dbReference type="SMART" id="SM00382">
    <property type="entry name" value="AAA"/>
    <property type="match status" value="1"/>
</dbReference>
<dbReference type="Gene3D" id="3.40.50.300">
    <property type="entry name" value="P-loop containing nucleotide triphosphate hydrolases"/>
    <property type="match status" value="1"/>
</dbReference>
<evidence type="ECO:0000256" key="5">
    <source>
        <dbReference type="ARBA" id="ARBA00022741"/>
    </source>
</evidence>
<evidence type="ECO:0000256" key="3">
    <source>
        <dbReference type="ARBA" id="ARBA00022448"/>
    </source>
</evidence>
<dbReference type="NCBIfam" id="TIGR01727">
    <property type="entry name" value="oligo_HPY"/>
    <property type="match status" value="1"/>
</dbReference>
<dbReference type="RefSeq" id="WP_382421067.1">
    <property type="nucleotide sequence ID" value="NZ_JBHSCW010000002.1"/>
</dbReference>
<protein>
    <submittedName>
        <fullName evidence="9">ABC transporter ATP-binding protein</fullName>
    </submittedName>
</protein>
<keyword evidence="4" id="KW-1003">Cell membrane</keyword>
<evidence type="ECO:0000256" key="4">
    <source>
        <dbReference type="ARBA" id="ARBA00022475"/>
    </source>
</evidence>
<dbReference type="InterPro" id="IPR013563">
    <property type="entry name" value="Oligopep_ABC_C"/>
</dbReference>
<evidence type="ECO:0000256" key="7">
    <source>
        <dbReference type="ARBA" id="ARBA00023136"/>
    </source>
</evidence>
<keyword evidence="3" id="KW-0813">Transport</keyword>
<dbReference type="PROSITE" id="PS00211">
    <property type="entry name" value="ABC_TRANSPORTER_1"/>
    <property type="match status" value="1"/>
</dbReference>
<dbReference type="InterPro" id="IPR003593">
    <property type="entry name" value="AAA+_ATPase"/>
</dbReference>
<keyword evidence="5" id="KW-0547">Nucleotide-binding</keyword>
<keyword evidence="7" id="KW-0472">Membrane</keyword>
<comment type="similarity">
    <text evidence="2">Belongs to the ABC transporter superfamily.</text>
</comment>
<keyword evidence="10" id="KW-1185">Reference proteome</keyword>
<dbReference type="InterPro" id="IPR003439">
    <property type="entry name" value="ABC_transporter-like_ATP-bd"/>
</dbReference>
<proteinExistence type="inferred from homology"/>
<sequence>MMLESAETTSRETLLQVDDLRIEFRIGGKWRAATRNIDFELKADETLALVGESGCGKSITCRSILGLVDGPGARTKGSIKFKGQELVGLPDRKFQHIRGQDVAMIFQEPQTALNPVMRVGDQISEAITSHMQVSSAEARRRTLELMESVRIPAPEQRYRAYPHQFSGGMRQRVVIAMALACQPSVLLADEPTTALDVTIQAQVLSELRELRERNQMSVIFITHSMGVVAAVADRVAVMYAGEVVEIAQVATIFEEPRHPYTQALLHSIPSVESDKEELQVIPGQVPSIANFPEACRFADRCPHVMPRCRQEAPPRFQVGSTEVRCWLYDVDTVEAGQ</sequence>
<dbReference type="GO" id="GO:0005524">
    <property type="term" value="F:ATP binding"/>
    <property type="evidence" value="ECO:0007669"/>
    <property type="project" value="UniProtKB-KW"/>
</dbReference>
<dbReference type="InterPro" id="IPR050388">
    <property type="entry name" value="ABC_Ni/Peptide_Import"/>
</dbReference>
<comment type="subcellular location">
    <subcellularLocation>
        <location evidence="1">Cell inner membrane</location>
        <topology evidence="1">Peripheral membrane protein</topology>
    </subcellularLocation>
</comment>
<dbReference type="InterPro" id="IPR027417">
    <property type="entry name" value="P-loop_NTPase"/>
</dbReference>
<dbReference type="Pfam" id="PF08352">
    <property type="entry name" value="oligo_HPY"/>
    <property type="match status" value="1"/>
</dbReference>
<evidence type="ECO:0000313" key="9">
    <source>
        <dbReference type="EMBL" id="MFC4350722.1"/>
    </source>
</evidence>
<dbReference type="PANTHER" id="PTHR43297:SF2">
    <property type="entry name" value="DIPEPTIDE TRANSPORT ATP-BINDING PROTEIN DPPD"/>
    <property type="match status" value="1"/>
</dbReference>
<evidence type="ECO:0000313" key="10">
    <source>
        <dbReference type="Proteomes" id="UP001595799"/>
    </source>
</evidence>
<comment type="caution">
    <text evidence="9">The sequence shown here is derived from an EMBL/GenBank/DDBJ whole genome shotgun (WGS) entry which is preliminary data.</text>
</comment>
<keyword evidence="6 9" id="KW-0067">ATP-binding</keyword>
<evidence type="ECO:0000259" key="8">
    <source>
        <dbReference type="PROSITE" id="PS50893"/>
    </source>
</evidence>
<feature type="domain" description="ABC transporter" evidence="8">
    <location>
        <begin position="15"/>
        <end position="265"/>
    </location>
</feature>
<dbReference type="Pfam" id="PF00005">
    <property type="entry name" value="ABC_tran"/>
    <property type="match status" value="1"/>
</dbReference>
<dbReference type="EMBL" id="JBHSCW010000002">
    <property type="protein sequence ID" value="MFC4350722.1"/>
    <property type="molecule type" value="Genomic_DNA"/>
</dbReference>
<evidence type="ECO:0000256" key="2">
    <source>
        <dbReference type="ARBA" id="ARBA00005417"/>
    </source>
</evidence>
<evidence type="ECO:0000256" key="6">
    <source>
        <dbReference type="ARBA" id="ARBA00022840"/>
    </source>
</evidence>
<dbReference type="Proteomes" id="UP001595799">
    <property type="component" value="Unassembled WGS sequence"/>
</dbReference>
<reference evidence="10" key="1">
    <citation type="journal article" date="2019" name="Int. J. Syst. Evol. Microbiol.">
        <title>The Global Catalogue of Microorganisms (GCM) 10K type strain sequencing project: providing services to taxonomists for standard genome sequencing and annotation.</title>
        <authorList>
            <consortium name="The Broad Institute Genomics Platform"/>
            <consortium name="The Broad Institute Genome Sequencing Center for Infectious Disease"/>
            <person name="Wu L."/>
            <person name="Ma J."/>
        </authorList>
    </citation>
    <scope>NUCLEOTIDE SEQUENCE [LARGE SCALE GENOMIC DNA]</scope>
    <source>
        <strain evidence="10">CECT 8472</strain>
    </source>
</reference>
<name>A0ABV8UHI2_9PROT</name>
<dbReference type="PANTHER" id="PTHR43297">
    <property type="entry name" value="OLIGOPEPTIDE TRANSPORT ATP-BINDING PROTEIN APPD"/>
    <property type="match status" value="1"/>
</dbReference>
<evidence type="ECO:0000256" key="1">
    <source>
        <dbReference type="ARBA" id="ARBA00004417"/>
    </source>
</evidence>
<gene>
    <name evidence="9" type="ORF">ACFOW6_04105</name>
</gene>
<organism evidence="9 10">
    <name type="scientific">Fodinicurvata halophila</name>
    <dbReference type="NCBI Taxonomy" id="1419723"/>
    <lineage>
        <taxon>Bacteria</taxon>
        <taxon>Pseudomonadati</taxon>
        <taxon>Pseudomonadota</taxon>
        <taxon>Alphaproteobacteria</taxon>
        <taxon>Rhodospirillales</taxon>
        <taxon>Rhodovibrionaceae</taxon>
        <taxon>Fodinicurvata</taxon>
    </lineage>
</organism>